<dbReference type="Proteomes" id="UP000298493">
    <property type="component" value="Unassembled WGS sequence"/>
</dbReference>
<evidence type="ECO:0000313" key="1">
    <source>
        <dbReference type="EMBL" id="TID20284.1"/>
    </source>
</evidence>
<reference evidence="1 2" key="1">
    <citation type="submission" date="2019-04" db="EMBL/GenBank/DDBJ databases">
        <title>High contiguity whole genome sequence and gene annotation resource for two Venturia nashicola isolates.</title>
        <authorList>
            <person name="Prokchorchik M."/>
            <person name="Won K."/>
            <person name="Lee Y."/>
            <person name="Choi E.D."/>
            <person name="Segonzac C."/>
            <person name="Sohn K.H."/>
        </authorList>
    </citation>
    <scope>NUCLEOTIDE SEQUENCE [LARGE SCALE GENOMIC DNA]</scope>
    <source>
        <strain evidence="1 2">PRI2</strain>
    </source>
</reference>
<comment type="caution">
    <text evidence="1">The sequence shown here is derived from an EMBL/GenBank/DDBJ whole genome shotgun (WGS) entry which is preliminary data.</text>
</comment>
<dbReference type="STRING" id="86259.A0A4Z1PCM7"/>
<dbReference type="EMBL" id="SNSC02000011">
    <property type="protein sequence ID" value="TID20284.1"/>
    <property type="molecule type" value="Genomic_DNA"/>
</dbReference>
<dbReference type="PANTHER" id="PTHR35179:SF2">
    <property type="entry name" value="START DOMAIN-CONTAINING PROTEIN"/>
    <property type="match status" value="1"/>
</dbReference>
<sequence>MNDSFQPSEIGLIACGSTMGNLLRFIQREYSTRSHTVKKSFGFLVQVVGSTVFLIRRENPPTKTMPEIHGYWHGFMEKQTAPVRWMNMLVRYEADGFLPHPREDLEAPCTNAEQVKGGDMMEEDLTADTKDLVVDKCLKVMTGTRTSVPLSALFDLKTRTLKSKRRDILKEQLPRLWIRQMPYFIIVYHEIGSGYFHPVDTKISNVTEAIVEWKHTRKMSSASWSR</sequence>
<proteinExistence type="predicted"/>
<organism evidence="1 2">
    <name type="scientific">Venturia nashicola</name>
    <dbReference type="NCBI Taxonomy" id="86259"/>
    <lineage>
        <taxon>Eukaryota</taxon>
        <taxon>Fungi</taxon>
        <taxon>Dikarya</taxon>
        <taxon>Ascomycota</taxon>
        <taxon>Pezizomycotina</taxon>
        <taxon>Dothideomycetes</taxon>
        <taxon>Pleosporomycetidae</taxon>
        <taxon>Venturiales</taxon>
        <taxon>Venturiaceae</taxon>
        <taxon>Venturia</taxon>
    </lineage>
</organism>
<name>A0A4Z1PCM7_9PEZI</name>
<accession>A0A4Z1PCM7</accession>
<protein>
    <submittedName>
        <fullName evidence="1">Uncharacterized protein</fullName>
    </submittedName>
</protein>
<dbReference type="AlphaFoldDB" id="A0A4Z1PCM7"/>
<keyword evidence="2" id="KW-1185">Reference proteome</keyword>
<gene>
    <name evidence="1" type="ORF">E6O75_ATG07744</name>
</gene>
<dbReference type="PANTHER" id="PTHR35179">
    <property type="entry name" value="PROTEIN CBG02620"/>
    <property type="match status" value="1"/>
</dbReference>
<evidence type="ECO:0000313" key="2">
    <source>
        <dbReference type="Proteomes" id="UP000298493"/>
    </source>
</evidence>